<name>A0A346FCM9_9CAUD</name>
<evidence type="ECO:0000313" key="2">
    <source>
        <dbReference type="Proteomes" id="UP000259952"/>
    </source>
</evidence>
<protein>
    <submittedName>
        <fullName evidence="1">Uncharacterized protein</fullName>
    </submittedName>
</protein>
<sequence length="130" mass="14510">MSASNVIMAVVDGVREGGSTYHIESGKHTREDGGFIVALAIDTKVIPAHRVTLDGGQILKDAFDFVQDNADELARDDRYFGTWVNEHDGQMHFDVVQVIRSYTEAMTTAKSRGELAIWDIQQEKEIRLSV</sequence>
<gene>
    <name evidence="1" type="primary">75</name>
    <name evidence="1" type="ORF">SEA_FRYBERGER_75</name>
</gene>
<dbReference type="Proteomes" id="UP000259952">
    <property type="component" value="Segment"/>
</dbReference>
<organism evidence="1 2">
    <name type="scientific">Gordonia phage Fryberger</name>
    <dbReference type="NCBI Taxonomy" id="2250392"/>
    <lineage>
        <taxon>Viruses</taxon>
        <taxon>Duplodnaviria</taxon>
        <taxon>Heunggongvirae</taxon>
        <taxon>Uroviricota</taxon>
        <taxon>Caudoviricetes</taxon>
        <taxon>Ronaldovirus</taxon>
        <taxon>Ronaldovirus fryberger</taxon>
    </lineage>
</organism>
<evidence type="ECO:0000313" key="1">
    <source>
        <dbReference type="EMBL" id="AXN53493.1"/>
    </source>
</evidence>
<reference evidence="1 2" key="1">
    <citation type="submission" date="2018-06" db="EMBL/GenBank/DDBJ databases">
        <authorList>
            <person name="Searcy Z.E."/>
            <person name="Delesalle V.A."/>
            <person name="Garlena R.A."/>
            <person name="Russell D.A."/>
            <person name="Pope W.H."/>
            <person name="Jacobs-Sera D."/>
            <person name="Hatfull G.F."/>
        </authorList>
    </citation>
    <scope>NUCLEOTIDE SEQUENCE [LARGE SCALE GENOMIC DNA]</scope>
</reference>
<accession>A0A346FCM9</accession>
<keyword evidence="2" id="KW-1185">Reference proteome</keyword>
<proteinExistence type="predicted"/>
<dbReference type="RefSeq" id="YP_009807627.1">
    <property type="nucleotide sequence ID" value="NC_048027.1"/>
</dbReference>
<dbReference type="EMBL" id="MH479913">
    <property type="protein sequence ID" value="AXN53493.1"/>
    <property type="molecule type" value="Genomic_DNA"/>
</dbReference>
<dbReference type="KEGG" id="vg:54998508"/>
<dbReference type="GeneID" id="54998508"/>